<name>A0A1G2FCK5_9BACT</name>
<evidence type="ECO:0000313" key="2">
    <source>
        <dbReference type="EMBL" id="OGZ35318.1"/>
    </source>
</evidence>
<dbReference type="AlphaFoldDB" id="A0A1G2FCK5"/>
<reference evidence="2 3" key="1">
    <citation type="journal article" date="2016" name="Nat. Commun.">
        <title>Thousands of microbial genomes shed light on interconnected biogeochemical processes in an aquifer system.</title>
        <authorList>
            <person name="Anantharaman K."/>
            <person name="Brown C.T."/>
            <person name="Hug L.A."/>
            <person name="Sharon I."/>
            <person name="Castelle C.J."/>
            <person name="Probst A.J."/>
            <person name="Thomas B.C."/>
            <person name="Singh A."/>
            <person name="Wilkins M.J."/>
            <person name="Karaoz U."/>
            <person name="Brodie E.L."/>
            <person name="Williams K.H."/>
            <person name="Hubbard S.S."/>
            <person name="Banfield J.F."/>
        </authorList>
    </citation>
    <scope>NUCLEOTIDE SEQUENCE [LARGE SCALE GENOMIC DNA]</scope>
</reference>
<dbReference type="InterPro" id="IPR041049">
    <property type="entry name" value="DUF5615"/>
</dbReference>
<evidence type="ECO:0000313" key="3">
    <source>
        <dbReference type="Proteomes" id="UP000176974"/>
    </source>
</evidence>
<dbReference type="Pfam" id="PF18480">
    <property type="entry name" value="DUF5615"/>
    <property type="match status" value="1"/>
</dbReference>
<dbReference type="EMBL" id="MHMY01000012">
    <property type="protein sequence ID" value="OGZ35318.1"/>
    <property type="molecule type" value="Genomic_DNA"/>
</dbReference>
<accession>A0A1G2FCK5</accession>
<organism evidence="2 3">
    <name type="scientific">Candidatus Portnoybacteria bacterium RIFCSPHIGHO2_01_FULL_40_12b</name>
    <dbReference type="NCBI Taxonomy" id="1801994"/>
    <lineage>
        <taxon>Bacteria</taxon>
        <taxon>Candidatus Portnoyibacteriota</taxon>
    </lineage>
</organism>
<comment type="caution">
    <text evidence="2">The sequence shown here is derived from an EMBL/GenBank/DDBJ whole genome shotgun (WGS) entry which is preliminary data.</text>
</comment>
<proteinExistence type="predicted"/>
<sequence>MKGFIADENIAPIVIKTLRDKGFDVLGIGENKFYAMNDEEILKLAEKQKRIIITHDKDFGNLIHQFHQKHRGVILLRLRDQSPQNVIRYLIPFLKKFKLKKLEDKLIIIREGVVKIL</sequence>
<protein>
    <recommendedName>
        <fullName evidence="1">DUF5615 domain-containing protein</fullName>
    </recommendedName>
</protein>
<evidence type="ECO:0000259" key="1">
    <source>
        <dbReference type="Pfam" id="PF18480"/>
    </source>
</evidence>
<dbReference type="Proteomes" id="UP000176974">
    <property type="component" value="Unassembled WGS sequence"/>
</dbReference>
<feature type="domain" description="DUF5615" evidence="1">
    <location>
        <begin position="4"/>
        <end position="110"/>
    </location>
</feature>
<gene>
    <name evidence="2" type="ORF">A2815_02410</name>
</gene>